<dbReference type="Gene3D" id="3.80.10.10">
    <property type="entry name" value="Ribonuclease Inhibitor"/>
    <property type="match status" value="1"/>
</dbReference>
<dbReference type="SMART" id="SM00369">
    <property type="entry name" value="LRR_TYP"/>
    <property type="match status" value="3"/>
</dbReference>
<dbReference type="SMART" id="SM00364">
    <property type="entry name" value="LRR_BAC"/>
    <property type="match status" value="2"/>
</dbReference>
<keyword evidence="2" id="KW-0677">Repeat</keyword>
<evidence type="ECO:0000313" key="3">
    <source>
        <dbReference type="EMBL" id="SDB82872.1"/>
    </source>
</evidence>
<gene>
    <name evidence="3" type="ORF">SAMN05421749_101140</name>
</gene>
<name>A0A1G6GLG6_9GAMM</name>
<evidence type="ECO:0000256" key="1">
    <source>
        <dbReference type="ARBA" id="ARBA00022614"/>
    </source>
</evidence>
<dbReference type="PANTHER" id="PTHR48051:SF1">
    <property type="entry name" value="RAS SUPPRESSOR PROTEIN 1"/>
    <property type="match status" value="1"/>
</dbReference>
<dbReference type="EMBL" id="FMYK01000001">
    <property type="protein sequence ID" value="SDB82872.1"/>
    <property type="molecule type" value="Genomic_DNA"/>
</dbReference>
<dbReference type="InterPro" id="IPR001611">
    <property type="entry name" value="Leu-rich_rpt"/>
</dbReference>
<sequence length="723" mass="83040">MTKGRQHTAQSQSKSVPFSAQAQQDLAQHLAEFFQRHAEAILDKTDATNTIKTISKITNNRNQSELKSTIENAKWSISAFSNELLIQFDVQLENQQQAVDQKLTTEYSYGQLEFKLSLFSIFQDGEPIAQLYFEENKCTTNQFYIQVDGLEYALQFYGELFIHQGWIILDGVFKSSYMPDPIFSVNLAFQLSVQDLDWSNYRFDYSEVNTAQPEHVTALIIRNPEFDTLPDDVYSFRHLKHLTIQCHRTNPKQKPFQQQPLALKHISPRIAALTQLESISINNALIEQLPDEIVQLRALNTVNFSLCRLKSLPETFWQLPALKFLFLSGNHISDIPESLNLPNLRSLNVEYNQLKTLPIALSKMPELINLYARGNPFEYLDNAFKYFQPLQLDFEEKKALFDFSYMGVDGCGVIDWDDKLFQVDLQSENDFDDLMQIQNIIEQSQFKPLQKPILDLLKRSILFHQCTAAENTISENKIYENTLIETGRTHFGGMPDLPLSMHYPTFQAQRDGAMVSLNYEFLAQINCEALANLQQFLPRTGTLFFFIKSLHHVGELDSTQVIYVKDNQQLASSARFKLAAEDYFDAITDQYQRFDAEVSLGVSFPSFYALDYNDYLLKSSPATLKKALKDHADAFYEQIEAPIEQLSTHDHGINVYGFTQHQSPELQAATVYGGEPEDWLIVLKVASRGDFQWSDAGDLFFVMHKSDLLQCDFRRIFACIESS</sequence>
<evidence type="ECO:0000256" key="2">
    <source>
        <dbReference type="ARBA" id="ARBA00022737"/>
    </source>
</evidence>
<dbReference type="InterPro" id="IPR015315">
    <property type="entry name" value="DUF1963"/>
</dbReference>
<proteinExistence type="predicted"/>
<dbReference type="Proteomes" id="UP000242317">
    <property type="component" value="Unassembled WGS sequence"/>
</dbReference>
<dbReference type="SUPFAM" id="SSF52058">
    <property type="entry name" value="L domain-like"/>
    <property type="match status" value="1"/>
</dbReference>
<keyword evidence="4" id="KW-1185">Reference proteome</keyword>
<dbReference type="InterPro" id="IPR032675">
    <property type="entry name" value="LRR_dom_sf"/>
</dbReference>
<dbReference type="PANTHER" id="PTHR48051">
    <property type="match status" value="1"/>
</dbReference>
<evidence type="ECO:0000313" key="4">
    <source>
        <dbReference type="Proteomes" id="UP000242317"/>
    </source>
</evidence>
<dbReference type="Pfam" id="PF09234">
    <property type="entry name" value="DUF1963"/>
    <property type="match status" value="1"/>
</dbReference>
<dbReference type="InterPro" id="IPR003591">
    <property type="entry name" value="Leu-rich_rpt_typical-subtyp"/>
</dbReference>
<dbReference type="GO" id="GO:0005737">
    <property type="term" value="C:cytoplasm"/>
    <property type="evidence" value="ECO:0007669"/>
    <property type="project" value="TreeGrafter"/>
</dbReference>
<dbReference type="PROSITE" id="PS51450">
    <property type="entry name" value="LRR"/>
    <property type="match status" value="1"/>
</dbReference>
<accession>A0A1G6GLG6</accession>
<keyword evidence="1" id="KW-0433">Leucine-rich repeat</keyword>
<dbReference type="RefSeq" id="WP_092614557.1">
    <property type="nucleotide sequence ID" value="NZ_FMYK01000001.1"/>
</dbReference>
<organism evidence="3 4">
    <name type="scientific">Acinetobacter marinus</name>
    <dbReference type="NCBI Taxonomy" id="281375"/>
    <lineage>
        <taxon>Bacteria</taxon>
        <taxon>Pseudomonadati</taxon>
        <taxon>Pseudomonadota</taxon>
        <taxon>Gammaproteobacteria</taxon>
        <taxon>Moraxellales</taxon>
        <taxon>Moraxellaceae</taxon>
        <taxon>Acinetobacter</taxon>
    </lineage>
</organism>
<dbReference type="Gene3D" id="2.30.320.10">
    <property type="entry name" value="YwqG-like"/>
    <property type="match status" value="1"/>
</dbReference>
<protein>
    <submittedName>
        <fullName evidence="3">Leucine Rich repeat-containing protein</fullName>
    </submittedName>
</protein>
<reference evidence="4" key="1">
    <citation type="submission" date="2016-09" db="EMBL/GenBank/DDBJ databases">
        <authorList>
            <person name="Varghese N."/>
            <person name="Submissions S."/>
        </authorList>
    </citation>
    <scope>NUCLEOTIDE SEQUENCE [LARGE SCALE GENOMIC DNA]</scope>
    <source>
        <strain evidence="4">ANC 3699</strain>
    </source>
</reference>
<dbReference type="SUPFAM" id="SSF103032">
    <property type="entry name" value="Hypothetical protein YwqG"/>
    <property type="match status" value="1"/>
</dbReference>
<dbReference type="AlphaFoldDB" id="A0A1G6GLG6"/>
<dbReference type="Pfam" id="PF13855">
    <property type="entry name" value="LRR_8"/>
    <property type="match status" value="1"/>
</dbReference>
<dbReference type="InterPro" id="IPR035948">
    <property type="entry name" value="YwqG-like_sf"/>
</dbReference>
<dbReference type="InterPro" id="IPR050216">
    <property type="entry name" value="LRR_domain-containing"/>
</dbReference>
<dbReference type="OrthoDB" id="6658913at2"/>